<proteinExistence type="predicted"/>
<reference evidence="2 3" key="1">
    <citation type="submission" date="2024-04" db="EMBL/GenBank/DDBJ databases">
        <title>Novel genus in family Flammeovirgaceae.</title>
        <authorList>
            <person name="Nguyen T.H."/>
            <person name="Vuong T.Q."/>
            <person name="Le H."/>
            <person name="Kim S.-G."/>
        </authorList>
    </citation>
    <scope>NUCLEOTIDE SEQUENCE [LARGE SCALE GENOMIC DNA]</scope>
    <source>
        <strain evidence="2 3">JCM 23209</strain>
    </source>
</reference>
<feature type="repeat" description="TPR" evidence="1">
    <location>
        <begin position="127"/>
        <end position="160"/>
    </location>
</feature>
<dbReference type="PROSITE" id="PS51257">
    <property type="entry name" value="PROKAR_LIPOPROTEIN"/>
    <property type="match status" value="1"/>
</dbReference>
<dbReference type="EMBL" id="JBDKWZ010000005">
    <property type="protein sequence ID" value="MEN7548272.1"/>
    <property type="molecule type" value="Genomic_DNA"/>
</dbReference>
<dbReference type="Pfam" id="PF13181">
    <property type="entry name" value="TPR_8"/>
    <property type="match status" value="2"/>
</dbReference>
<dbReference type="PANTHER" id="PTHR12558">
    <property type="entry name" value="CELL DIVISION CYCLE 16,23,27"/>
    <property type="match status" value="1"/>
</dbReference>
<name>A0AAW9S3Z5_9BACT</name>
<sequence>MSRYFLHGFGWMVMLLLFGCQSDVPVKDQLVDFREPTNRDFKKQLEFIRQALEKYPEKAELYYQKALINFEIEKYNQALRDIDDALELDTRPEKYTFFKGKVLYQKGALQEALKELHKVENTEFDDFELYQFIGVIYHQLGKEDQALTYLQKANNFVPGLPNVLYALGAIYLKKKEKEKARKFLFEAIKSEPTYTEAYIQLIQYYQEELLPQKALEVADTAVRLCKQDAFLYSSVGKTLSLLNKPDSAKYWFDKAVKLEEGLWEASENLAEYHRKRKNYLLAEGYLKSAVEKNTDLSAPCFKLGFLYEYYLRDLKKAQEMYGMALKRDLENEEYQTAINRIERKIRFSASEARNRARQSAFRSAIRDTVQLLPTPLRTIEIDEE</sequence>
<organism evidence="2 3">
    <name type="scientific">Rapidithrix thailandica</name>
    <dbReference type="NCBI Taxonomy" id="413964"/>
    <lineage>
        <taxon>Bacteria</taxon>
        <taxon>Pseudomonadati</taxon>
        <taxon>Bacteroidota</taxon>
        <taxon>Cytophagia</taxon>
        <taxon>Cytophagales</taxon>
        <taxon>Flammeovirgaceae</taxon>
        <taxon>Rapidithrix</taxon>
    </lineage>
</organism>
<dbReference type="InterPro" id="IPR011990">
    <property type="entry name" value="TPR-like_helical_dom_sf"/>
</dbReference>
<dbReference type="SUPFAM" id="SSF48452">
    <property type="entry name" value="TPR-like"/>
    <property type="match status" value="1"/>
</dbReference>
<dbReference type="RefSeq" id="WP_346821051.1">
    <property type="nucleotide sequence ID" value="NZ_JBDKWZ010000005.1"/>
</dbReference>
<accession>A0AAW9S3Z5</accession>
<evidence type="ECO:0000256" key="1">
    <source>
        <dbReference type="PROSITE-ProRule" id="PRU00339"/>
    </source>
</evidence>
<evidence type="ECO:0000313" key="2">
    <source>
        <dbReference type="EMBL" id="MEN7548272.1"/>
    </source>
</evidence>
<gene>
    <name evidence="2" type="ORF">AAG747_10165</name>
</gene>
<keyword evidence="1" id="KW-0802">TPR repeat</keyword>
<dbReference type="InterPro" id="IPR019734">
    <property type="entry name" value="TPR_rpt"/>
</dbReference>
<protein>
    <submittedName>
        <fullName evidence="2">Tetratricopeptide repeat protein</fullName>
    </submittedName>
</protein>
<dbReference type="AlphaFoldDB" id="A0AAW9S3Z5"/>
<feature type="repeat" description="TPR" evidence="1">
    <location>
        <begin position="161"/>
        <end position="194"/>
    </location>
</feature>
<dbReference type="Pfam" id="PF13432">
    <property type="entry name" value="TPR_16"/>
    <property type="match status" value="1"/>
</dbReference>
<dbReference type="PROSITE" id="PS50005">
    <property type="entry name" value="TPR"/>
    <property type="match status" value="3"/>
</dbReference>
<feature type="repeat" description="TPR" evidence="1">
    <location>
        <begin position="59"/>
        <end position="92"/>
    </location>
</feature>
<evidence type="ECO:0000313" key="3">
    <source>
        <dbReference type="Proteomes" id="UP001403385"/>
    </source>
</evidence>
<comment type="caution">
    <text evidence="2">The sequence shown here is derived from an EMBL/GenBank/DDBJ whole genome shotgun (WGS) entry which is preliminary data.</text>
</comment>
<dbReference type="Proteomes" id="UP001403385">
    <property type="component" value="Unassembled WGS sequence"/>
</dbReference>
<dbReference type="SMART" id="SM00028">
    <property type="entry name" value="TPR"/>
    <property type="match status" value="7"/>
</dbReference>
<keyword evidence="3" id="KW-1185">Reference proteome</keyword>
<dbReference type="Gene3D" id="1.25.40.10">
    <property type="entry name" value="Tetratricopeptide repeat domain"/>
    <property type="match status" value="3"/>
</dbReference>
<dbReference type="PANTHER" id="PTHR12558:SF13">
    <property type="entry name" value="CELL DIVISION CYCLE PROTEIN 27 HOMOLOG"/>
    <property type="match status" value="1"/>
</dbReference>